<evidence type="ECO:0000313" key="2">
    <source>
        <dbReference type="EMBL" id="EKJ94781.1"/>
    </source>
</evidence>
<feature type="domain" description="GGDEF" evidence="1">
    <location>
        <begin position="44"/>
        <end position="174"/>
    </location>
</feature>
<dbReference type="PROSITE" id="PS50887">
    <property type="entry name" value="GGDEF"/>
    <property type="match status" value="1"/>
</dbReference>
<dbReference type="Proteomes" id="UP000017668">
    <property type="component" value="Unassembled WGS sequence"/>
</dbReference>
<dbReference type="InterPro" id="IPR029787">
    <property type="entry name" value="Nucleotide_cyclase"/>
</dbReference>
<dbReference type="SMART" id="SM00267">
    <property type="entry name" value="GGDEF"/>
    <property type="match status" value="1"/>
</dbReference>
<dbReference type="Pfam" id="PF00990">
    <property type="entry name" value="GGDEF"/>
    <property type="match status" value="1"/>
</dbReference>
<dbReference type="InterPro" id="IPR000160">
    <property type="entry name" value="GGDEF_dom"/>
</dbReference>
<dbReference type="SUPFAM" id="SSF55073">
    <property type="entry name" value="Nucleotide cyclase"/>
    <property type="match status" value="1"/>
</dbReference>
<evidence type="ECO:0000313" key="3">
    <source>
        <dbReference type="Proteomes" id="UP000017668"/>
    </source>
</evidence>
<sequence length="180" mass="19696">MAIDFTDERRRIEILEERSRTDPLTTLLNRRGLAIAFSSLQSADGYSVLALDLDGFKEVNDAYGHAAGDVVLKTTAARLSSAVRRQDLIARTGGDEFVVIIPGNRLAGKGAANRILHRLRDPVSIYDKAAIVRSSIGGIWTPVKDDLSSLIERADAFLYEAKAAGKDLVRFQPEEPSTNL</sequence>
<reference evidence="2 3" key="1">
    <citation type="journal article" date="2013" name="Genome Announc.">
        <title>Genome Sequence of Rhizobium lupini HPC(L) Isolated from Saline Desert Soil, Kutch (Gujarat).</title>
        <authorList>
            <person name="Agarwal L."/>
            <person name="Purohit H.J."/>
        </authorList>
    </citation>
    <scope>NUCLEOTIDE SEQUENCE [LARGE SCALE GENOMIC DNA]</scope>
    <source>
        <strain evidence="3">HPC(L)</strain>
    </source>
</reference>
<organism evidence="2 3">
    <name type="scientific">Bradyrhizobium lupini HPC(L)</name>
    <dbReference type="NCBI Taxonomy" id="1229491"/>
    <lineage>
        <taxon>Bacteria</taxon>
        <taxon>Pseudomonadati</taxon>
        <taxon>Pseudomonadota</taxon>
        <taxon>Alphaproteobacteria</taxon>
        <taxon>Hyphomicrobiales</taxon>
        <taxon>Nitrobacteraceae</taxon>
        <taxon>Bradyrhizobium</taxon>
    </lineage>
</organism>
<dbReference type="NCBIfam" id="TIGR00254">
    <property type="entry name" value="GGDEF"/>
    <property type="match status" value="1"/>
</dbReference>
<dbReference type="PANTHER" id="PTHR46663">
    <property type="entry name" value="DIGUANYLATE CYCLASE DGCT-RELATED"/>
    <property type="match status" value="1"/>
</dbReference>
<dbReference type="InterPro" id="IPR043128">
    <property type="entry name" value="Rev_trsase/Diguanyl_cyclase"/>
</dbReference>
<dbReference type="InterPro" id="IPR052163">
    <property type="entry name" value="DGC-Regulatory_Protein"/>
</dbReference>
<dbReference type="Gene3D" id="3.30.70.270">
    <property type="match status" value="1"/>
</dbReference>
<keyword evidence="3" id="KW-1185">Reference proteome</keyword>
<proteinExistence type="predicted"/>
<evidence type="ECO:0000259" key="1">
    <source>
        <dbReference type="PROSITE" id="PS50887"/>
    </source>
</evidence>
<comment type="caution">
    <text evidence="2">The sequence shown here is derived from an EMBL/GenBank/DDBJ whole genome shotgun (WGS) entry which is preliminary data.</text>
</comment>
<protein>
    <submittedName>
        <fullName evidence="2">Diguanylate cyclase</fullName>
    </submittedName>
</protein>
<dbReference type="CDD" id="cd01949">
    <property type="entry name" value="GGDEF"/>
    <property type="match status" value="1"/>
</dbReference>
<dbReference type="RefSeq" id="WP_006699160.1">
    <property type="nucleotide sequence ID" value="NZ_AMQQ01000023.1"/>
</dbReference>
<name>A0ABN0HJR2_RHILU</name>
<gene>
    <name evidence="2" type="ORF">C241_15828</name>
</gene>
<accession>A0ABN0HJR2</accession>
<dbReference type="PANTHER" id="PTHR46663:SF2">
    <property type="entry name" value="GGDEF DOMAIN-CONTAINING PROTEIN"/>
    <property type="match status" value="1"/>
</dbReference>
<dbReference type="EMBL" id="AMQQ01000023">
    <property type="protein sequence ID" value="EKJ94781.1"/>
    <property type="molecule type" value="Genomic_DNA"/>
</dbReference>